<dbReference type="InterPro" id="IPR012853">
    <property type="entry name" value="CPT"/>
</dbReference>
<proteinExistence type="predicted"/>
<dbReference type="InterPro" id="IPR027417">
    <property type="entry name" value="P-loop_NTPase"/>
</dbReference>
<dbReference type="RefSeq" id="WP_268004939.1">
    <property type="nucleotide sequence ID" value="NZ_BSUT01000001.1"/>
</dbReference>
<dbReference type="Proteomes" id="UP001164761">
    <property type="component" value="Chromosome"/>
</dbReference>
<dbReference type="Gene3D" id="3.40.50.300">
    <property type="entry name" value="P-loop containing nucleotide triphosphate hydrolases"/>
    <property type="match status" value="1"/>
</dbReference>
<sequence>MAHENKPGQIVILNGTPRSGKTSIATVIQNTFDGVWLNLGGSQFKKMTPERYQPGIGLRPGGERPDLEPLIVTLYRAMYESIAVHSRLGINVVVDVWHHDVYSQSRNILPKCAEILKDLPVLLVGVRCPLETVMERRIATWNMGYAEDGSVPRPVVLWQESVHVPGIYDLEVDTSQLSSEECADFIRKRLEDGRSPTAFQRIADMRTKAD</sequence>
<evidence type="ECO:0000313" key="1">
    <source>
        <dbReference type="EMBL" id="WAH41037.1"/>
    </source>
</evidence>
<keyword evidence="2" id="KW-1185">Reference proteome</keyword>
<dbReference type="SUPFAM" id="SSF52540">
    <property type="entry name" value="P-loop containing nucleoside triphosphate hydrolases"/>
    <property type="match status" value="1"/>
</dbReference>
<name>A0ABY6ZDX2_9BACL</name>
<evidence type="ECO:0000313" key="2">
    <source>
        <dbReference type="Proteomes" id="UP001164761"/>
    </source>
</evidence>
<organism evidence="1 2">
    <name type="scientific">Alicyclobacillus fastidiosus</name>
    <dbReference type="NCBI Taxonomy" id="392011"/>
    <lineage>
        <taxon>Bacteria</taxon>
        <taxon>Bacillati</taxon>
        <taxon>Bacillota</taxon>
        <taxon>Bacilli</taxon>
        <taxon>Bacillales</taxon>
        <taxon>Alicyclobacillaceae</taxon>
        <taxon>Alicyclobacillus</taxon>
    </lineage>
</organism>
<dbReference type="Pfam" id="PF07931">
    <property type="entry name" value="CPT"/>
    <property type="match status" value="1"/>
</dbReference>
<protein>
    <submittedName>
        <fullName evidence="1">Chloramphenicol phosphotransferase</fullName>
    </submittedName>
</protein>
<dbReference type="PIRSF" id="PIRSF007531">
    <property type="entry name" value="CPT"/>
    <property type="match status" value="1"/>
</dbReference>
<gene>
    <name evidence="1" type="ORF">NZD89_22545</name>
</gene>
<reference evidence="1" key="1">
    <citation type="submission" date="2022-08" db="EMBL/GenBank/DDBJ databases">
        <title>Alicyclobacillus fastidiosus DSM 17978, complete genome.</title>
        <authorList>
            <person name="Wang Q."/>
            <person name="Cai R."/>
            <person name="Wang Z."/>
        </authorList>
    </citation>
    <scope>NUCLEOTIDE SEQUENCE</scope>
    <source>
        <strain evidence="1">DSM 17978</strain>
    </source>
</reference>
<accession>A0ABY6ZDX2</accession>
<dbReference type="EMBL" id="CP104067">
    <property type="protein sequence ID" value="WAH41037.1"/>
    <property type="molecule type" value="Genomic_DNA"/>
</dbReference>